<dbReference type="AlphaFoldDB" id="A0A3P5YPQ7"/>
<gene>
    <name evidence="2" type="ORF">BRAA06T24124Z</name>
    <name evidence="1" type="ORF">BRAPAZ1V2_A06P09800.2</name>
</gene>
<name>A0A3P5YPQ7_BRACM</name>
<feature type="non-terminal residue" evidence="2">
    <location>
        <position position="1"/>
    </location>
</feature>
<evidence type="ECO:0000313" key="1">
    <source>
        <dbReference type="EMBL" id="CAG7868740.1"/>
    </source>
</evidence>
<dbReference type="EMBL" id="LS974622">
    <property type="protein sequence ID" value="CAG7868740.1"/>
    <property type="molecule type" value="Genomic_DNA"/>
</dbReference>
<protein>
    <submittedName>
        <fullName evidence="1">Uncharacterized protein</fullName>
    </submittedName>
</protein>
<sequence length="48" mass="5661">RAYQLGDQWNPTDLFLQHYKSIPIYRSVELRLLTVSAVLQCLRARETP</sequence>
<dbReference type="EMBL" id="LR031569">
    <property type="protein sequence ID" value="VDC65584.1"/>
    <property type="molecule type" value="Genomic_DNA"/>
</dbReference>
<reference evidence="2" key="1">
    <citation type="submission" date="2018-11" db="EMBL/GenBank/DDBJ databases">
        <authorList>
            <consortium name="Genoscope - CEA"/>
            <person name="William W."/>
        </authorList>
    </citation>
    <scope>NUCLEOTIDE SEQUENCE</scope>
</reference>
<evidence type="ECO:0000313" key="2">
    <source>
        <dbReference type="EMBL" id="VDC65584.1"/>
    </source>
</evidence>
<dbReference type="Proteomes" id="UP000694005">
    <property type="component" value="Chromosome A06"/>
</dbReference>
<organism evidence="2">
    <name type="scientific">Brassica campestris</name>
    <name type="common">Field mustard</name>
    <dbReference type="NCBI Taxonomy" id="3711"/>
    <lineage>
        <taxon>Eukaryota</taxon>
        <taxon>Viridiplantae</taxon>
        <taxon>Streptophyta</taxon>
        <taxon>Embryophyta</taxon>
        <taxon>Tracheophyta</taxon>
        <taxon>Spermatophyta</taxon>
        <taxon>Magnoliopsida</taxon>
        <taxon>eudicotyledons</taxon>
        <taxon>Gunneridae</taxon>
        <taxon>Pentapetalae</taxon>
        <taxon>rosids</taxon>
        <taxon>malvids</taxon>
        <taxon>Brassicales</taxon>
        <taxon>Brassicaceae</taxon>
        <taxon>Brassiceae</taxon>
        <taxon>Brassica</taxon>
    </lineage>
</organism>
<proteinExistence type="predicted"/>
<dbReference type="Gramene" id="A06p09800.2_BraZ1">
    <property type="protein sequence ID" value="A06p09800.2_BraZ1.CDS.1"/>
    <property type="gene ID" value="A06g09800.2_BraZ1"/>
</dbReference>
<accession>A0A3P5YPQ7</accession>